<proteinExistence type="predicted"/>
<keyword evidence="3" id="KW-0418">Kinase</keyword>
<dbReference type="Proteomes" id="UP000008909">
    <property type="component" value="Unassembled WGS sequence"/>
</dbReference>
<dbReference type="InterPro" id="IPR014710">
    <property type="entry name" value="RmlC-like_jellyroll"/>
</dbReference>
<reference key="2">
    <citation type="submission" date="2011-10" db="EMBL/GenBank/DDBJ databases">
        <title>The genome and transcriptome sequence of Clonorchis sinensis provide insights into the carcinogenic liver fluke.</title>
        <authorList>
            <person name="Wang X."/>
            <person name="Huang Y."/>
            <person name="Chen W."/>
            <person name="Liu H."/>
            <person name="Guo L."/>
            <person name="Chen Y."/>
            <person name="Luo F."/>
            <person name="Zhou W."/>
            <person name="Sun J."/>
            <person name="Mao Q."/>
            <person name="Liang P."/>
            <person name="Zhou C."/>
            <person name="Tian Y."/>
            <person name="Men J."/>
            <person name="Lv X."/>
            <person name="Huang L."/>
            <person name="Zhou J."/>
            <person name="Hu Y."/>
            <person name="Li R."/>
            <person name="Zhang F."/>
            <person name="Lei H."/>
            <person name="Li X."/>
            <person name="Hu X."/>
            <person name="Liang C."/>
            <person name="Xu J."/>
            <person name="Wu Z."/>
            <person name="Yu X."/>
        </authorList>
    </citation>
    <scope>NUCLEOTIDE SEQUENCE</scope>
    <source>
        <strain>Henan</strain>
    </source>
</reference>
<keyword evidence="4" id="KW-1185">Reference proteome</keyword>
<dbReference type="Pfam" id="PF00027">
    <property type="entry name" value="cNMP_binding"/>
    <property type="match status" value="1"/>
</dbReference>
<dbReference type="PANTHER" id="PTHR23011:SF28">
    <property type="entry name" value="CYCLIC NUCLEOTIDE-BINDING DOMAIN CONTAINING PROTEIN"/>
    <property type="match status" value="1"/>
</dbReference>
<evidence type="ECO:0000313" key="3">
    <source>
        <dbReference type="EMBL" id="GAA47913.1"/>
    </source>
</evidence>
<evidence type="ECO:0000259" key="2">
    <source>
        <dbReference type="PROSITE" id="PS50042"/>
    </source>
</evidence>
<protein>
    <submittedName>
        <fullName evidence="3">cAMP-dependent protein kinase regulatory subunit</fullName>
    </submittedName>
</protein>
<dbReference type="InterPro" id="IPR018490">
    <property type="entry name" value="cNMP-bd_dom_sf"/>
</dbReference>
<feature type="domain" description="Cyclic nucleotide-binding" evidence="2">
    <location>
        <begin position="1"/>
        <end position="133"/>
    </location>
</feature>
<dbReference type="CDD" id="cd00038">
    <property type="entry name" value="CAP_ED"/>
    <property type="match status" value="2"/>
</dbReference>
<keyword evidence="3" id="KW-0808">Transferase</keyword>
<dbReference type="InterPro" id="IPR018488">
    <property type="entry name" value="cNMP-bd_CS"/>
</dbReference>
<gene>
    <name evidence="3" type="ORF">CLF_100960</name>
</gene>
<sequence length="898" mass="102182">VAKDIIRNCEMEKYTGDTVIIRQFEKGDCFFIILSGKVSIYVQTDEPQLSEEPTDAAKAKPGKAEDRSKLGQFVEPGGCFGEVALLDKESLRTATVIADCETELIVIDRTLYNRSLREVHQVELREKAEFVNRCPAFAGWPYALLKQVGLSLRKVTMSYGAPVVRQGEPLNKMFFLLSGQVQVSVDILMHQKQFPEMMPKPKPLSTDALLSIDKSALDIEYQLNPLELLSQKERAKQKLVQKPISRLGYRFGERLRGLRHIDLAIYSGGEVFGELEYGFGMKTYCFTATCIEPSEFFVLHKNNITRLMNSRRNINSWKKLTALAQKNLATHFEQIQLHRVPLFQNLYDKYMENKRQAEEEQRERAARAKKDVKSVSSYEEFIPSRGAVIDQYGPGTVFYRNQQRRAAAERAEKIKMGFFPPNSLSFRTLCNRLSSSAAYSYYAISMALSERSQEASFEDVEAVYPEEDINRILSVPYFSHVSGLSSLFDMTLSVKTWRVLGTTVVHMNLFQLCAFFRVHLDLFQKICASIEIRKMVYSTEAVGSEIRRIIISEFSVPKSILRTIGGQVSAHWVSLVFGTDICVRSKNFLMIVALFEKTIGLESSESYLKELERKLSQWYVAIEKLTPRLRHATNPVITLTRFNLQVPLPHIHPGKTALLRRSGVRSAPAYRIVSEVDTRRTSVTYTDLEEPQKDKEAITIEEQPPRALTESQPDKVYQILTQKTSVEVSRVLETILPTASRMDVHADSSRHTLSVGQSGFLLDMNGLFCERMKNSLFSSKQETLFHRGEAGTSPRSLIDPLDDELCSLVLTAFWLSVKYGNQDLRSTDAVKKNCPPDILKHHQCQHDLDRHKNPYRFSDSDGGQRLSVEHGRFAFQSETLNKLNSSNNISPSNICRNI</sequence>
<feature type="coiled-coil region" evidence="1">
    <location>
        <begin position="343"/>
        <end position="371"/>
    </location>
</feature>
<dbReference type="PROSITE" id="PS50042">
    <property type="entry name" value="CNMP_BINDING_3"/>
    <property type="match status" value="2"/>
</dbReference>
<evidence type="ECO:0000256" key="1">
    <source>
        <dbReference type="SAM" id="Coils"/>
    </source>
</evidence>
<dbReference type="AlphaFoldDB" id="G7Y4M7"/>
<feature type="domain" description="Cyclic nucleotide-binding" evidence="2">
    <location>
        <begin position="136"/>
        <end position="183"/>
    </location>
</feature>
<dbReference type="SUPFAM" id="SSF51206">
    <property type="entry name" value="cAMP-binding domain-like"/>
    <property type="match status" value="2"/>
</dbReference>
<dbReference type="Gene3D" id="2.60.120.10">
    <property type="entry name" value="Jelly Rolls"/>
    <property type="match status" value="2"/>
</dbReference>
<keyword evidence="1" id="KW-0175">Coiled coil</keyword>
<dbReference type="EMBL" id="DF142860">
    <property type="protein sequence ID" value="GAA47913.1"/>
    <property type="molecule type" value="Genomic_DNA"/>
</dbReference>
<dbReference type="GO" id="GO:0016301">
    <property type="term" value="F:kinase activity"/>
    <property type="evidence" value="ECO:0007669"/>
    <property type="project" value="UniProtKB-KW"/>
</dbReference>
<evidence type="ECO:0000313" key="4">
    <source>
        <dbReference type="Proteomes" id="UP000008909"/>
    </source>
</evidence>
<name>G7Y4M7_CLOSI</name>
<feature type="non-terminal residue" evidence="3">
    <location>
        <position position="1"/>
    </location>
</feature>
<accession>G7Y4M7</accession>
<dbReference type="PROSITE" id="PS00889">
    <property type="entry name" value="CNMP_BINDING_2"/>
    <property type="match status" value="1"/>
</dbReference>
<reference evidence="3" key="1">
    <citation type="journal article" date="2011" name="Genome Biol.">
        <title>The draft genome of the carcinogenic human liver fluke Clonorchis sinensis.</title>
        <authorList>
            <person name="Wang X."/>
            <person name="Chen W."/>
            <person name="Huang Y."/>
            <person name="Sun J."/>
            <person name="Men J."/>
            <person name="Liu H."/>
            <person name="Luo F."/>
            <person name="Guo L."/>
            <person name="Lv X."/>
            <person name="Deng C."/>
            <person name="Zhou C."/>
            <person name="Fan Y."/>
            <person name="Li X."/>
            <person name="Huang L."/>
            <person name="Hu Y."/>
            <person name="Liang C."/>
            <person name="Hu X."/>
            <person name="Xu J."/>
            <person name="Yu X."/>
        </authorList>
    </citation>
    <scope>NUCLEOTIDE SEQUENCE [LARGE SCALE GENOMIC DNA]</scope>
    <source>
        <strain evidence="3">Henan</strain>
    </source>
</reference>
<dbReference type="PANTHER" id="PTHR23011">
    <property type="entry name" value="CYCLIC NUCLEOTIDE-BINDING DOMAIN CONTAINING PROTEIN"/>
    <property type="match status" value="1"/>
</dbReference>
<dbReference type="InterPro" id="IPR000595">
    <property type="entry name" value="cNMP-bd_dom"/>
</dbReference>
<organism evidence="3 4">
    <name type="scientific">Clonorchis sinensis</name>
    <name type="common">Chinese liver fluke</name>
    <dbReference type="NCBI Taxonomy" id="79923"/>
    <lineage>
        <taxon>Eukaryota</taxon>
        <taxon>Metazoa</taxon>
        <taxon>Spiralia</taxon>
        <taxon>Lophotrochozoa</taxon>
        <taxon>Platyhelminthes</taxon>
        <taxon>Trematoda</taxon>
        <taxon>Digenea</taxon>
        <taxon>Opisthorchiida</taxon>
        <taxon>Opisthorchiata</taxon>
        <taxon>Opisthorchiidae</taxon>
        <taxon>Clonorchis</taxon>
    </lineage>
</organism>